<dbReference type="InterPro" id="IPR044294">
    <property type="entry name" value="Lipase-like"/>
</dbReference>
<dbReference type="eggNOG" id="KOG2205">
    <property type="taxonomic scope" value="Eukaryota"/>
</dbReference>
<dbReference type="Pfam" id="PF12394">
    <property type="entry name" value="DUF3657"/>
    <property type="match status" value="1"/>
</dbReference>
<accession>A0DBS3</accession>
<dbReference type="Gene3D" id="3.40.50.1820">
    <property type="entry name" value="alpha/beta hydrolase"/>
    <property type="match status" value="1"/>
</dbReference>
<dbReference type="AlphaFoldDB" id="A0DBS3"/>
<dbReference type="InterPro" id="IPR029058">
    <property type="entry name" value="AB_hydrolase_fold"/>
</dbReference>
<evidence type="ECO:0000259" key="2">
    <source>
        <dbReference type="Pfam" id="PF05057"/>
    </source>
</evidence>
<comment type="similarity">
    <text evidence="1">Belongs to the FAM135 family.</text>
</comment>
<evidence type="ECO:0000313" key="3">
    <source>
        <dbReference type="EMBL" id="CAK80490.1"/>
    </source>
</evidence>
<dbReference type="Proteomes" id="UP000000600">
    <property type="component" value="Unassembled WGS sequence"/>
</dbReference>
<dbReference type="GO" id="GO:0006629">
    <property type="term" value="P:lipid metabolic process"/>
    <property type="evidence" value="ECO:0000318"/>
    <property type="project" value="GO_Central"/>
</dbReference>
<dbReference type="OMA" id="LECQPLM"/>
<gene>
    <name evidence="3" type="ORF">GSPATT00039386001</name>
</gene>
<dbReference type="HOGENOM" id="CLU_021886_0_0_1"/>
<feature type="domain" description="DUF676" evidence="2">
    <location>
        <begin position="506"/>
        <end position="688"/>
    </location>
</feature>
<protein>
    <recommendedName>
        <fullName evidence="2">DUF676 domain-containing protein</fullName>
    </recommendedName>
</protein>
<dbReference type="InParanoid" id="A0DBS3"/>
<dbReference type="OrthoDB" id="273452at2759"/>
<dbReference type="RefSeq" id="XP_001447887.1">
    <property type="nucleotide sequence ID" value="XM_001447850.2"/>
</dbReference>
<dbReference type="SUPFAM" id="SSF53474">
    <property type="entry name" value="alpha/beta-Hydrolases"/>
    <property type="match status" value="1"/>
</dbReference>
<sequence>MSLRSVVEIVTHVESFRNVDLYYQGVYFLRITIHNDAPQDVHPSIHIQANKIYAHPHDPCESYKTYPQEAQQNVNPPKYYETHIFRPASIVTSNSAFYTKAFFIKFCEEEIELNDICNFRIEFDAGPKKEQSLIMQVDLMFFDCLNSQKDQPKQEPLYTKQDKEDYAIPDGKIQATAKFKIKNVLLPNHQFVPIIFEDQNFCQANMVVHTITLDYRFRTHPIQLFQFARLKFEERNQLLEGKVPSTLDKNKNQSKPLINSDQISMYEAIQKQFKEMKGLDYYSMQQEFVESLKGYYEQLYQHYNLIYSKCILEKQRKHFKKYLYPPLKLIVPEYITSETYQNMKGQLTRKELNQRIEEKFHTSDPETIIHSILNETNLISCQLFQMWIKVLDLYRISPRFCVALLQFDYQKILKNRWQQFCIKQPPQQLLDKNLGVEHRQKSEKMRLETKVQELGVEDLNSFPKTDTQPIIFEEFTPREDKDKNEENIVDADITNSEYDIMSYRGIHLIVLVHGFQGNSYDMKLFKNYISLAHPEAMFLCSSINEENTEGNIQEMGEKLATEVINFISENCPENTLGRLSFIGHSLGGVIIRASLPYLDKYQDKMYTYISLSSPQLGYYYNASKIVDAGMWVLKQWRKSKCLEQLQMTDNRNIEETCLQKLALAKGFAWFKNVCFFSCIQDSYAPYDSARVQLSKEALEDQKNKPYVQMVKALLRHLENTNVYRIDVNFEIQEKNLDTLIGRTAHIQFLECQPLLRMIVSLYDQFFC</sequence>
<keyword evidence="4" id="KW-1185">Reference proteome</keyword>
<name>A0DBS3_PARTE</name>
<dbReference type="InterPro" id="IPR007751">
    <property type="entry name" value="DUF676_lipase-like"/>
</dbReference>
<dbReference type="PANTHER" id="PTHR12482:SF5">
    <property type="entry name" value="DUF676 DOMAIN-CONTAINING PROTEIN"/>
    <property type="match status" value="1"/>
</dbReference>
<dbReference type="KEGG" id="ptm:GSPATT00039386001"/>
<evidence type="ECO:0000256" key="1">
    <source>
        <dbReference type="ARBA" id="ARBA00007949"/>
    </source>
</evidence>
<reference evidence="3 4" key="1">
    <citation type="journal article" date="2006" name="Nature">
        <title>Global trends of whole-genome duplications revealed by the ciliate Paramecium tetraurelia.</title>
        <authorList>
            <consortium name="Genoscope"/>
            <person name="Aury J.-M."/>
            <person name="Jaillon O."/>
            <person name="Duret L."/>
            <person name="Noel B."/>
            <person name="Jubin C."/>
            <person name="Porcel B.M."/>
            <person name="Segurens B."/>
            <person name="Daubin V."/>
            <person name="Anthouard V."/>
            <person name="Aiach N."/>
            <person name="Arnaiz O."/>
            <person name="Billaut A."/>
            <person name="Beisson J."/>
            <person name="Blanc I."/>
            <person name="Bouhouche K."/>
            <person name="Camara F."/>
            <person name="Duharcourt S."/>
            <person name="Guigo R."/>
            <person name="Gogendeau D."/>
            <person name="Katinka M."/>
            <person name="Keller A.-M."/>
            <person name="Kissmehl R."/>
            <person name="Klotz C."/>
            <person name="Koll F."/>
            <person name="Le Moue A."/>
            <person name="Lepere C."/>
            <person name="Malinsky S."/>
            <person name="Nowacki M."/>
            <person name="Nowak J.K."/>
            <person name="Plattner H."/>
            <person name="Poulain J."/>
            <person name="Ruiz F."/>
            <person name="Serrano V."/>
            <person name="Zagulski M."/>
            <person name="Dessen P."/>
            <person name="Betermier M."/>
            <person name="Weissenbach J."/>
            <person name="Scarpelli C."/>
            <person name="Schachter V."/>
            <person name="Sperling L."/>
            <person name="Meyer E."/>
            <person name="Cohen J."/>
            <person name="Wincker P."/>
        </authorList>
    </citation>
    <scope>NUCLEOTIDE SEQUENCE [LARGE SCALE GENOMIC DNA]</scope>
    <source>
        <strain evidence="3 4">Stock d4-2</strain>
    </source>
</reference>
<evidence type="ECO:0000313" key="4">
    <source>
        <dbReference type="Proteomes" id="UP000000600"/>
    </source>
</evidence>
<dbReference type="EMBL" id="CT868364">
    <property type="protein sequence ID" value="CAK80490.1"/>
    <property type="molecule type" value="Genomic_DNA"/>
</dbReference>
<dbReference type="Pfam" id="PF05057">
    <property type="entry name" value="DUF676"/>
    <property type="match status" value="1"/>
</dbReference>
<organism evidence="3 4">
    <name type="scientific">Paramecium tetraurelia</name>
    <dbReference type="NCBI Taxonomy" id="5888"/>
    <lineage>
        <taxon>Eukaryota</taxon>
        <taxon>Sar</taxon>
        <taxon>Alveolata</taxon>
        <taxon>Ciliophora</taxon>
        <taxon>Intramacronucleata</taxon>
        <taxon>Oligohymenophorea</taxon>
        <taxon>Peniculida</taxon>
        <taxon>Parameciidae</taxon>
        <taxon>Paramecium</taxon>
    </lineage>
</organism>
<dbReference type="InterPro" id="IPR022122">
    <property type="entry name" value="DUF3657"/>
</dbReference>
<dbReference type="FunFam" id="3.40.50.1820:FF:000343">
    <property type="entry name" value="Uncharacterized protein"/>
    <property type="match status" value="1"/>
</dbReference>
<dbReference type="PANTHER" id="PTHR12482">
    <property type="entry name" value="LIPASE ROG1-RELATED-RELATED"/>
    <property type="match status" value="1"/>
</dbReference>
<dbReference type="GeneID" id="5033673"/>
<proteinExistence type="inferred from homology"/>